<evidence type="ECO:0000259" key="2">
    <source>
        <dbReference type="Pfam" id="PF00144"/>
    </source>
</evidence>
<dbReference type="InterPro" id="IPR050789">
    <property type="entry name" value="Diverse_Enzym_Activities"/>
</dbReference>
<comment type="caution">
    <text evidence="3">The sequence shown here is derived from an EMBL/GenBank/DDBJ whole genome shotgun (WGS) entry which is preliminary data.</text>
</comment>
<dbReference type="InterPro" id="IPR012338">
    <property type="entry name" value="Beta-lactam/transpept-like"/>
</dbReference>
<dbReference type="AlphaFoldDB" id="A0AA35SC42"/>
<dbReference type="GO" id="GO:0016787">
    <property type="term" value="F:hydrolase activity"/>
    <property type="evidence" value="ECO:0007669"/>
    <property type="project" value="UniProtKB-KW"/>
</dbReference>
<dbReference type="Proteomes" id="UP001174909">
    <property type="component" value="Unassembled WGS sequence"/>
</dbReference>
<keyword evidence="1" id="KW-0378">Hydrolase</keyword>
<evidence type="ECO:0000313" key="3">
    <source>
        <dbReference type="EMBL" id="CAI8027365.1"/>
    </source>
</evidence>
<dbReference type="EMBL" id="CASHTH010002276">
    <property type="protein sequence ID" value="CAI8027365.1"/>
    <property type="molecule type" value="Genomic_DNA"/>
</dbReference>
<dbReference type="PANTHER" id="PTHR43283:SF11">
    <property type="entry name" value="BETA-LACTAMASE-RELATED DOMAIN-CONTAINING PROTEIN"/>
    <property type="match status" value="1"/>
</dbReference>
<sequence length="362" mass="41760">MQFTQDVYYPEQGEEWERRKPVDVGMDADSLNEAVHYAQTIETAWPRKLRLHYTENERGESHPEVIGPIKDRGATNGLILRHGYIVAEWGETQRVDMTFSISKSYLSTMAGLALDRELIRDVHHPVRDYVNDGGFDSPHNAQITWHHLLQQTSEWEGTLWDKPHYADGQGEQGPDSPLQAPGSVFAYNDVRVNRLALSLLRIWRKPLPQLLKDNVMDPIGASNSWRWHGYRNSWLTIDGLKMQSVSGGGHWGGGVWISTRDHARFGYLFLRRGRWGERQILSERWIDLATTPCPVEPDYGYMWWLNTDRQLFPNAPETSFYALGAGRNVIWIEPENDLVVVVRWIDTDRADKLMKRVLAAVR</sequence>
<protein>
    <recommendedName>
        <fullName evidence="2">Beta-lactamase-related domain-containing protein</fullName>
    </recommendedName>
</protein>
<dbReference type="InterPro" id="IPR001466">
    <property type="entry name" value="Beta-lactam-related"/>
</dbReference>
<name>A0AA35SC42_GEOBA</name>
<reference evidence="3" key="1">
    <citation type="submission" date="2023-03" db="EMBL/GenBank/DDBJ databases">
        <authorList>
            <person name="Steffen K."/>
            <person name="Cardenas P."/>
        </authorList>
    </citation>
    <scope>NUCLEOTIDE SEQUENCE</scope>
</reference>
<accession>A0AA35SC42</accession>
<dbReference type="Pfam" id="PF00144">
    <property type="entry name" value="Beta-lactamase"/>
    <property type="match status" value="1"/>
</dbReference>
<feature type="domain" description="Beta-lactamase-related" evidence="2">
    <location>
        <begin position="98"/>
        <end position="342"/>
    </location>
</feature>
<organism evidence="3 4">
    <name type="scientific">Geodia barretti</name>
    <name type="common">Barrett's horny sponge</name>
    <dbReference type="NCBI Taxonomy" id="519541"/>
    <lineage>
        <taxon>Eukaryota</taxon>
        <taxon>Metazoa</taxon>
        <taxon>Porifera</taxon>
        <taxon>Demospongiae</taxon>
        <taxon>Heteroscleromorpha</taxon>
        <taxon>Tetractinellida</taxon>
        <taxon>Astrophorina</taxon>
        <taxon>Geodiidae</taxon>
        <taxon>Geodia</taxon>
    </lineage>
</organism>
<evidence type="ECO:0000313" key="4">
    <source>
        <dbReference type="Proteomes" id="UP001174909"/>
    </source>
</evidence>
<dbReference type="PANTHER" id="PTHR43283">
    <property type="entry name" value="BETA-LACTAMASE-RELATED"/>
    <property type="match status" value="1"/>
</dbReference>
<proteinExistence type="predicted"/>
<keyword evidence="4" id="KW-1185">Reference proteome</keyword>
<dbReference type="Gene3D" id="3.40.710.10">
    <property type="entry name" value="DD-peptidase/beta-lactamase superfamily"/>
    <property type="match status" value="1"/>
</dbReference>
<gene>
    <name evidence="3" type="ORF">GBAR_LOCUS15660</name>
</gene>
<dbReference type="SUPFAM" id="SSF56601">
    <property type="entry name" value="beta-lactamase/transpeptidase-like"/>
    <property type="match status" value="1"/>
</dbReference>
<evidence type="ECO:0000256" key="1">
    <source>
        <dbReference type="ARBA" id="ARBA00022801"/>
    </source>
</evidence>